<evidence type="ECO:0000313" key="1">
    <source>
        <dbReference type="EMBL" id="GAA4977176.1"/>
    </source>
</evidence>
<proteinExistence type="predicted"/>
<evidence type="ECO:0000313" key="2">
    <source>
        <dbReference type="Proteomes" id="UP001500466"/>
    </source>
</evidence>
<comment type="caution">
    <text evidence="1">The sequence shown here is derived from an EMBL/GenBank/DDBJ whole genome shotgun (WGS) entry which is preliminary data.</text>
</comment>
<organism evidence="1 2">
    <name type="scientific">Yinghuangia aomiensis</name>
    <dbReference type="NCBI Taxonomy" id="676205"/>
    <lineage>
        <taxon>Bacteria</taxon>
        <taxon>Bacillati</taxon>
        <taxon>Actinomycetota</taxon>
        <taxon>Actinomycetes</taxon>
        <taxon>Kitasatosporales</taxon>
        <taxon>Streptomycetaceae</taxon>
        <taxon>Yinghuangia</taxon>
    </lineage>
</organism>
<dbReference type="InterPro" id="IPR023393">
    <property type="entry name" value="START-like_dom_sf"/>
</dbReference>
<reference evidence="2" key="1">
    <citation type="journal article" date="2019" name="Int. J. Syst. Evol. Microbiol.">
        <title>The Global Catalogue of Microorganisms (GCM) 10K type strain sequencing project: providing services to taxonomists for standard genome sequencing and annotation.</title>
        <authorList>
            <consortium name="The Broad Institute Genomics Platform"/>
            <consortium name="The Broad Institute Genome Sequencing Center for Infectious Disease"/>
            <person name="Wu L."/>
            <person name="Ma J."/>
        </authorList>
    </citation>
    <scope>NUCLEOTIDE SEQUENCE [LARGE SCALE GENOMIC DNA]</scope>
    <source>
        <strain evidence="2">JCM 17986</strain>
    </source>
</reference>
<dbReference type="SUPFAM" id="SSF55961">
    <property type="entry name" value="Bet v1-like"/>
    <property type="match status" value="1"/>
</dbReference>
<protein>
    <recommendedName>
        <fullName evidence="3">Polyketide cyclase / dehydrase and lipid transport</fullName>
    </recommendedName>
</protein>
<keyword evidence="2" id="KW-1185">Reference proteome</keyword>
<dbReference type="Proteomes" id="UP001500466">
    <property type="component" value="Unassembled WGS sequence"/>
</dbReference>
<dbReference type="Gene3D" id="3.30.530.20">
    <property type="match status" value="1"/>
</dbReference>
<gene>
    <name evidence="1" type="ORF">GCM10023205_50700</name>
</gene>
<sequence>MTVGDPHEWNGSEHPDVDLPSWHGSVFDPVAELDPIERLRIITGGIPGARVVEGVVDVPFDEAWAVMGDLEDGFGVFQPDMRHVTVVDRDGEHVVADARSRYGMRARLRGVLRPGWCWLQSRFVIIGMAATPSPDGATTRVALTGGVRVPGRAAIVPLGTRRALQRSLTQLDRVLTRG</sequence>
<dbReference type="EMBL" id="BAABHS010000018">
    <property type="protein sequence ID" value="GAA4977176.1"/>
    <property type="molecule type" value="Genomic_DNA"/>
</dbReference>
<evidence type="ECO:0008006" key="3">
    <source>
        <dbReference type="Google" id="ProtNLM"/>
    </source>
</evidence>
<accession>A0ABP9HRV7</accession>
<dbReference type="RefSeq" id="WP_345677966.1">
    <property type="nucleotide sequence ID" value="NZ_BAABHS010000018.1"/>
</dbReference>
<name>A0ABP9HRV7_9ACTN</name>